<feature type="transmembrane region" description="Helical" evidence="1">
    <location>
        <begin position="261"/>
        <end position="281"/>
    </location>
</feature>
<protein>
    <submittedName>
        <fullName evidence="2">Permease prefix domain 1-containing protein</fullName>
    </submittedName>
</protein>
<dbReference type="Proteomes" id="UP001619911">
    <property type="component" value="Unassembled WGS sequence"/>
</dbReference>
<feature type="transmembrane region" description="Helical" evidence="1">
    <location>
        <begin position="187"/>
        <end position="207"/>
    </location>
</feature>
<accession>A0ABW8I7V3</accession>
<dbReference type="RefSeq" id="WP_404315702.1">
    <property type="nucleotide sequence ID" value="NZ_JAUIYO010000003.1"/>
</dbReference>
<dbReference type="InterPro" id="IPR047928">
    <property type="entry name" value="Perm_prefix_1"/>
</dbReference>
<feature type="transmembrane region" description="Helical" evidence="1">
    <location>
        <begin position="118"/>
        <end position="141"/>
    </location>
</feature>
<dbReference type="NCBIfam" id="NF038403">
    <property type="entry name" value="perm_prefix_1"/>
    <property type="match status" value="1"/>
</dbReference>
<evidence type="ECO:0000313" key="3">
    <source>
        <dbReference type="Proteomes" id="UP001619911"/>
    </source>
</evidence>
<evidence type="ECO:0000256" key="1">
    <source>
        <dbReference type="SAM" id="Phobius"/>
    </source>
</evidence>
<reference evidence="2 3" key="1">
    <citation type="submission" date="2023-07" db="EMBL/GenBank/DDBJ databases">
        <title>Bacillus lucianemedeirus sp. nov, a new species isolated from an immunobiological production facility.</title>
        <authorList>
            <person name="Costa L.V."/>
            <person name="Miranda R.V.S.L."/>
            <person name="Brandao M.L.L."/>
            <person name="Reis C.M.F."/>
            <person name="Frazao A.M."/>
            <person name="Cruz F.V."/>
            <person name="Baio P.V.P."/>
            <person name="Veras J.F.C."/>
            <person name="Ramos J.N."/>
            <person name="Vieira V."/>
        </authorList>
    </citation>
    <scope>NUCLEOTIDE SEQUENCE [LARGE SCALE GENOMIC DNA]</scope>
    <source>
        <strain evidence="2 3">B190/17</strain>
    </source>
</reference>
<proteinExistence type="predicted"/>
<keyword evidence="1" id="KW-0812">Transmembrane</keyword>
<comment type="caution">
    <text evidence="2">The sequence shown here is derived from an EMBL/GenBank/DDBJ whole genome shotgun (WGS) entry which is preliminary data.</text>
</comment>
<organism evidence="2 3">
    <name type="scientific">Bacillus lumedeiriae</name>
    <dbReference type="NCBI Taxonomy" id="3058829"/>
    <lineage>
        <taxon>Bacteria</taxon>
        <taxon>Bacillati</taxon>
        <taxon>Bacillota</taxon>
        <taxon>Bacilli</taxon>
        <taxon>Bacillales</taxon>
        <taxon>Bacillaceae</taxon>
        <taxon>Bacillus</taxon>
    </lineage>
</organism>
<feature type="transmembrane region" description="Helical" evidence="1">
    <location>
        <begin position="161"/>
        <end position="181"/>
    </location>
</feature>
<feature type="transmembrane region" description="Helical" evidence="1">
    <location>
        <begin position="91"/>
        <end position="112"/>
    </location>
</feature>
<sequence>MKNQVKQYIEQVFADFPESDQLKELKEEVEVNLQERIQESIHSGMNEEEAFQKAISELGDVTKVAEDISVKARCEVIDHMYNKKPLPKVHVFGYVISVGMLLFGIITALLVQFQMEEYYITISTLFPFVLISISALVYLGLTQESQYQFGMKPMRAAGYSAATGGLLFGLFTSGIVYFQGTTGNGEWIATLLPFAIPSICLYTFLGLTEKDRSKRNEEWMKYMAKYHDPEYQMIRGSISGALWIFAFALFLILGFSISWKYAWIVFIFAAGIEVLMEAIPFRKKNAL</sequence>
<dbReference type="EMBL" id="JAUIYO010000003">
    <property type="protein sequence ID" value="MFK2825275.1"/>
    <property type="molecule type" value="Genomic_DNA"/>
</dbReference>
<evidence type="ECO:0000313" key="2">
    <source>
        <dbReference type="EMBL" id="MFK2825275.1"/>
    </source>
</evidence>
<keyword evidence="1" id="KW-1133">Transmembrane helix</keyword>
<keyword evidence="1" id="KW-0472">Membrane</keyword>
<keyword evidence="3" id="KW-1185">Reference proteome</keyword>
<feature type="transmembrane region" description="Helical" evidence="1">
    <location>
        <begin position="233"/>
        <end position="255"/>
    </location>
</feature>
<name>A0ABW8I7V3_9BACI</name>
<gene>
    <name evidence="2" type="ORF">QYG89_06190</name>
</gene>